<name>A0A1W1CZB6_9ZZZZ</name>
<dbReference type="InterPro" id="IPR011659">
    <property type="entry name" value="WD40"/>
</dbReference>
<dbReference type="InterPro" id="IPR011042">
    <property type="entry name" value="6-blade_b-propeller_TolB-like"/>
</dbReference>
<evidence type="ECO:0000256" key="1">
    <source>
        <dbReference type="ARBA" id="ARBA00009820"/>
    </source>
</evidence>
<dbReference type="PANTHER" id="PTHR36842">
    <property type="entry name" value="PROTEIN TOLB HOMOLOG"/>
    <property type="match status" value="1"/>
</dbReference>
<dbReference type="AlphaFoldDB" id="A0A1W1CZB6"/>
<evidence type="ECO:0000313" key="2">
    <source>
        <dbReference type="EMBL" id="SFV71129.1"/>
    </source>
</evidence>
<reference evidence="2" key="1">
    <citation type="submission" date="2016-10" db="EMBL/GenBank/DDBJ databases">
        <authorList>
            <person name="de Groot N.N."/>
        </authorList>
    </citation>
    <scope>NUCLEOTIDE SEQUENCE</scope>
</reference>
<organism evidence="2">
    <name type="scientific">hydrothermal vent metagenome</name>
    <dbReference type="NCBI Taxonomy" id="652676"/>
    <lineage>
        <taxon>unclassified sequences</taxon>
        <taxon>metagenomes</taxon>
        <taxon>ecological metagenomes</taxon>
    </lineage>
</organism>
<sequence length="417" mass="46685">MKKLLLIFISFTLYTSMVFAVDATFKISKDVEQRTRIALVDGSVAQNARFFKMFLSDFKISGHFLADTKHHKGEVGSNFVSPALKNKEYIVKYNLTQSSGSKLIVRLLKASTGSEVFKKSYGIPGKAKVAFLIHKAVSDMNKALKYPDISWINRYIVYATYTSSGRSEIRLSDYSFSYRKTIIKGGLNLFPKWADKAQRHIYYTSYKGLRPTLYKLNIYSGAKSKIISSEGMLVCSDVSANGSKLLLTMAPHGQADIYELNLASGTKKRVTKFSGIDVNGRYSQNENSVVFVSNRLGYPNVFKKSLHSSSASQVVYHGRSNNACDAYGNKVIYSSRESSSTFGDNKFNIYLTTLGRSSTRPLTTTGANQFPRFSKDGAVVLFLKQRAKRTSIGYMNLTSFQSLLFPFNGNKIQSIDW</sequence>
<dbReference type="Pfam" id="PF07676">
    <property type="entry name" value="PD40"/>
    <property type="match status" value="1"/>
</dbReference>
<dbReference type="NCBIfam" id="NF003124">
    <property type="entry name" value="PRK04043.1"/>
    <property type="match status" value="1"/>
</dbReference>
<dbReference type="EMBL" id="FPHM01000206">
    <property type="protein sequence ID" value="SFV71129.1"/>
    <property type="molecule type" value="Genomic_DNA"/>
</dbReference>
<dbReference type="Gene3D" id="2.120.10.30">
    <property type="entry name" value="TolB, C-terminal domain"/>
    <property type="match status" value="1"/>
</dbReference>
<dbReference type="SUPFAM" id="SSF69304">
    <property type="entry name" value="Tricorn protease N-terminal domain"/>
    <property type="match status" value="1"/>
</dbReference>
<comment type="similarity">
    <text evidence="1">Belongs to the TolB family.</text>
</comment>
<accession>A0A1W1CZB6</accession>
<dbReference type="PANTHER" id="PTHR36842:SF1">
    <property type="entry name" value="PROTEIN TOLB"/>
    <property type="match status" value="1"/>
</dbReference>
<gene>
    <name evidence="2" type="ORF">MNB_SV-13-2193</name>
</gene>
<protein>
    <submittedName>
        <fullName evidence="2">TolB protein, periplasmic protein involved in the tonb-independent uptake of group A colicins</fullName>
    </submittedName>
</protein>
<proteinExistence type="inferred from homology"/>